<dbReference type="HAMAP" id="MF_02128">
    <property type="entry name" value="TMP_kinase"/>
    <property type="match status" value="1"/>
</dbReference>
<comment type="function">
    <text evidence="2">Catalyzes the ATP-dependent phosphorylation of thiamine-monophosphate (TMP) to form thiamine-pyrophosphate (TPP), the active form of vitamin B1.</text>
</comment>
<dbReference type="PIRSF" id="PIRSF005303">
    <property type="entry name" value="Thiam_monoph_kin"/>
    <property type="match status" value="1"/>
</dbReference>
<dbReference type="SUPFAM" id="SSF56042">
    <property type="entry name" value="PurM C-terminal domain-like"/>
    <property type="match status" value="1"/>
</dbReference>
<feature type="binding site" evidence="2">
    <location>
        <position position="58"/>
    </location>
    <ligand>
        <name>Mg(2+)</name>
        <dbReference type="ChEBI" id="CHEBI:18420"/>
        <label>2</label>
    </ligand>
</feature>
<evidence type="ECO:0000256" key="1">
    <source>
        <dbReference type="ARBA" id="ARBA00022977"/>
    </source>
</evidence>
<dbReference type="GO" id="GO:0009030">
    <property type="term" value="F:thiamine-phosphate kinase activity"/>
    <property type="evidence" value="ECO:0007669"/>
    <property type="project" value="UniProtKB-UniRule"/>
</dbReference>
<evidence type="ECO:0000313" key="5">
    <source>
        <dbReference type="EMBL" id="GAP43757.1"/>
    </source>
</evidence>
<dbReference type="PANTHER" id="PTHR30270:SF0">
    <property type="entry name" value="THIAMINE-MONOPHOSPHATE KINASE"/>
    <property type="match status" value="1"/>
</dbReference>
<keyword evidence="2" id="KW-0547">Nucleotide-binding</keyword>
<feature type="domain" description="PurM-like N-terminal" evidence="3">
    <location>
        <begin position="40"/>
        <end position="152"/>
    </location>
</feature>
<dbReference type="InterPro" id="IPR006283">
    <property type="entry name" value="ThiL-like"/>
</dbReference>
<feature type="binding site" evidence="2">
    <location>
        <position position="135"/>
    </location>
    <ligand>
        <name>Mg(2+)</name>
        <dbReference type="ChEBI" id="CHEBI:18420"/>
        <label>1</label>
    </ligand>
</feature>
<dbReference type="SUPFAM" id="SSF55326">
    <property type="entry name" value="PurM N-terminal domain-like"/>
    <property type="match status" value="1"/>
</dbReference>
<feature type="binding site" evidence="2">
    <location>
        <position position="58"/>
    </location>
    <ligand>
        <name>Mg(2+)</name>
        <dbReference type="ChEBI" id="CHEBI:18420"/>
        <label>1</label>
    </ligand>
</feature>
<feature type="binding site" evidence="2">
    <location>
        <position position="87"/>
    </location>
    <ligand>
        <name>Mg(2+)</name>
        <dbReference type="ChEBI" id="CHEBI:18420"/>
        <label>3</label>
    </ligand>
</feature>
<dbReference type="Pfam" id="PF02769">
    <property type="entry name" value="AIRS_C"/>
    <property type="match status" value="1"/>
</dbReference>
<evidence type="ECO:0000256" key="2">
    <source>
        <dbReference type="HAMAP-Rule" id="MF_02128"/>
    </source>
</evidence>
<feature type="domain" description="PurM-like C-terminal" evidence="4">
    <location>
        <begin position="218"/>
        <end position="324"/>
    </location>
</feature>
<dbReference type="GO" id="GO:0005524">
    <property type="term" value="F:ATP binding"/>
    <property type="evidence" value="ECO:0007669"/>
    <property type="project" value="UniProtKB-UniRule"/>
</dbReference>
<feature type="binding site" evidence="2">
    <location>
        <position position="87"/>
    </location>
    <ligand>
        <name>Mg(2+)</name>
        <dbReference type="ChEBI" id="CHEBI:18420"/>
        <label>4</label>
    </ligand>
</feature>
<dbReference type="AlphaFoldDB" id="A0A0S7BTI6"/>
<feature type="binding site" evidence="2">
    <location>
        <position position="240"/>
    </location>
    <ligand>
        <name>ATP</name>
        <dbReference type="ChEBI" id="CHEBI:30616"/>
    </ligand>
</feature>
<feature type="binding site" evidence="2">
    <location>
        <position position="65"/>
    </location>
    <ligand>
        <name>substrate</name>
    </ligand>
</feature>
<protein>
    <recommendedName>
        <fullName evidence="2">Thiamine-monophosphate kinase</fullName>
        <shortName evidence="2">TMP kinase</shortName>
        <shortName evidence="2">Thiamine-phosphate kinase</shortName>
        <ecNumber evidence="2">2.7.4.16</ecNumber>
    </recommendedName>
</protein>
<organism evidence="5">
    <name type="scientific">Lentimicrobium saccharophilum</name>
    <dbReference type="NCBI Taxonomy" id="1678841"/>
    <lineage>
        <taxon>Bacteria</taxon>
        <taxon>Pseudomonadati</taxon>
        <taxon>Bacteroidota</taxon>
        <taxon>Bacteroidia</taxon>
        <taxon>Bacteroidales</taxon>
        <taxon>Lentimicrobiaceae</taxon>
        <taxon>Lentimicrobium</taxon>
    </lineage>
</organism>
<feature type="binding site" evidence="2">
    <location>
        <position position="42"/>
    </location>
    <ligand>
        <name>Mg(2+)</name>
        <dbReference type="ChEBI" id="CHEBI:18420"/>
        <label>4</label>
    </ligand>
</feature>
<dbReference type="RefSeq" id="WP_062041403.1">
    <property type="nucleotide sequence ID" value="NZ_DF968182.1"/>
</dbReference>
<keyword evidence="2" id="KW-0479">Metal-binding</keyword>
<dbReference type="Pfam" id="PF00586">
    <property type="entry name" value="AIRS"/>
    <property type="match status" value="1"/>
</dbReference>
<evidence type="ECO:0000259" key="3">
    <source>
        <dbReference type="Pfam" id="PF00586"/>
    </source>
</evidence>
<proteinExistence type="inferred from homology"/>
<keyword evidence="2" id="KW-0460">Magnesium</keyword>
<comment type="catalytic activity">
    <reaction evidence="2">
        <text>thiamine phosphate + ATP = thiamine diphosphate + ADP</text>
        <dbReference type="Rhea" id="RHEA:15913"/>
        <dbReference type="ChEBI" id="CHEBI:30616"/>
        <dbReference type="ChEBI" id="CHEBI:37575"/>
        <dbReference type="ChEBI" id="CHEBI:58937"/>
        <dbReference type="ChEBI" id="CHEBI:456216"/>
        <dbReference type="EC" id="2.7.4.16"/>
    </reaction>
</comment>
<dbReference type="GO" id="GO:0000287">
    <property type="term" value="F:magnesium ion binding"/>
    <property type="evidence" value="ECO:0007669"/>
    <property type="project" value="UniProtKB-UniRule"/>
</dbReference>
<feature type="binding site" evidence="2">
    <location>
        <position position="87"/>
    </location>
    <ligand>
        <name>Mg(2+)</name>
        <dbReference type="ChEBI" id="CHEBI:18420"/>
        <label>2</label>
    </ligand>
</feature>
<comment type="caution">
    <text evidence="2">Lacks conserved residue(s) required for the propagation of feature annotation.</text>
</comment>
<dbReference type="CDD" id="cd02194">
    <property type="entry name" value="ThiL"/>
    <property type="match status" value="1"/>
</dbReference>
<dbReference type="PATRIC" id="fig|1678841.3.peg.2138"/>
<dbReference type="GO" id="GO:0009229">
    <property type="term" value="P:thiamine diphosphate biosynthetic process"/>
    <property type="evidence" value="ECO:0007669"/>
    <property type="project" value="UniProtKB-UniRule"/>
</dbReference>
<keyword evidence="2" id="KW-0067">ATP-binding</keyword>
<keyword evidence="1 2" id="KW-0784">Thiamine biosynthesis</keyword>
<comment type="similarity">
    <text evidence="2">Belongs to the thiamine-monophosphate kinase family.</text>
</comment>
<dbReference type="Gene3D" id="3.90.650.10">
    <property type="entry name" value="PurM-like C-terminal domain"/>
    <property type="match status" value="1"/>
</dbReference>
<dbReference type="Gene3D" id="3.30.1330.10">
    <property type="entry name" value="PurM-like, N-terminal domain"/>
    <property type="match status" value="1"/>
</dbReference>
<dbReference type="Proteomes" id="UP000053091">
    <property type="component" value="Unassembled WGS sequence"/>
</dbReference>
<keyword evidence="2 5" id="KW-0418">Kinase</keyword>
<dbReference type="PANTHER" id="PTHR30270">
    <property type="entry name" value="THIAMINE-MONOPHOSPHATE KINASE"/>
    <property type="match status" value="1"/>
</dbReference>
<dbReference type="NCBIfam" id="TIGR01379">
    <property type="entry name" value="thiL"/>
    <property type="match status" value="1"/>
</dbReference>
<gene>
    <name evidence="2" type="primary">thiL</name>
    <name evidence="5" type="ORF">TBC1_111915</name>
</gene>
<accession>A0A0S7BTI6</accession>
<feature type="binding site" evidence="2">
    <location>
        <position position="241"/>
    </location>
    <ligand>
        <name>Mg(2+)</name>
        <dbReference type="ChEBI" id="CHEBI:18420"/>
        <label>5</label>
    </ligand>
</feature>
<feature type="binding site" evidence="2">
    <location>
        <position position="56"/>
    </location>
    <ligand>
        <name>Mg(2+)</name>
        <dbReference type="ChEBI" id="CHEBI:18420"/>
        <label>4</label>
    </ligand>
</feature>
<evidence type="ECO:0000259" key="4">
    <source>
        <dbReference type="Pfam" id="PF02769"/>
    </source>
</evidence>
<dbReference type="OrthoDB" id="9802811at2"/>
<reference evidence="5" key="1">
    <citation type="journal article" date="2015" name="Genome Announc.">
        <title>Draft Genome Sequence of Bacteroidales Strain TBC1, a Novel Isolate from a Methanogenic Wastewater Treatment System.</title>
        <authorList>
            <person name="Tourlousse D.M."/>
            <person name="Matsuura N."/>
            <person name="Sun L."/>
            <person name="Toyonaga M."/>
            <person name="Kuroda K."/>
            <person name="Ohashi A."/>
            <person name="Cruz R."/>
            <person name="Yamaguchi T."/>
            <person name="Sekiguchi Y."/>
        </authorList>
    </citation>
    <scope>NUCLEOTIDE SEQUENCE [LARGE SCALE GENOMIC DNA]</scope>
    <source>
        <strain evidence="5">TBC1</strain>
    </source>
</reference>
<sequence length="351" mass="38381">MTEDISPKRTELSELGEFGLIDRLTAGLKPFNASTLKGVGDDCAVIDHGDHVSLITKDLLIEGVHFDLSYAPLKHLGYKAAAVNISDIVAMNGKAEQMLVGISVSNRFSVEALEELYAGIRLACERYKVDLVGGDTTSSVSGLFISITVIGRASKDEVVYRNTARQNDLICVSGDLGGAYMGLLLLEREKQVYKANPQMQPDLEGFDYILERQLKPEPRTDVLEKLRKAGIKPTAMIDISDGLASEILHIAKDSGLGCRIYENKIPVDIVTAEVAAEFQIDPVTAAMNGGEDYELLFTADVNDFEKLKELKGIHIIGHMTEKAEGEYLISEGGSLYPIEAQGFNHMRDKQA</sequence>
<feature type="binding site" evidence="2">
    <location>
        <position position="117"/>
    </location>
    <ligand>
        <name>ATP</name>
        <dbReference type="ChEBI" id="CHEBI:30616"/>
    </ligand>
</feature>
<dbReference type="STRING" id="1678841.TBC1_111915"/>
<dbReference type="UniPathway" id="UPA00060">
    <property type="reaction ID" value="UER00142"/>
</dbReference>
<keyword evidence="6" id="KW-1185">Reference proteome</keyword>
<comment type="miscellaneous">
    <text evidence="2">Reaction mechanism of ThiL seems to utilize a direct, inline transfer of the gamma-phosphate of ATP to TMP rather than a phosphorylated enzyme intermediate.</text>
</comment>
<dbReference type="InterPro" id="IPR036921">
    <property type="entry name" value="PurM-like_N_sf"/>
</dbReference>
<keyword evidence="2" id="KW-0808">Transferase</keyword>
<dbReference type="GO" id="GO:0009228">
    <property type="term" value="P:thiamine biosynthetic process"/>
    <property type="evidence" value="ECO:0007669"/>
    <property type="project" value="UniProtKB-KW"/>
</dbReference>
<feature type="binding site" evidence="2">
    <location>
        <position position="291"/>
    </location>
    <ligand>
        <name>substrate</name>
    </ligand>
</feature>
<feature type="binding site" evidence="2">
    <location>
        <position position="238"/>
    </location>
    <ligand>
        <name>Mg(2+)</name>
        <dbReference type="ChEBI" id="CHEBI:18420"/>
        <label>3</label>
    </ligand>
</feature>
<comment type="pathway">
    <text evidence="2">Cofactor biosynthesis; thiamine diphosphate biosynthesis; thiamine diphosphate from thiamine phosphate: step 1/1.</text>
</comment>
<dbReference type="InterPro" id="IPR016188">
    <property type="entry name" value="PurM-like_N"/>
</dbReference>
<evidence type="ECO:0000313" key="6">
    <source>
        <dbReference type="Proteomes" id="UP000053091"/>
    </source>
</evidence>
<feature type="binding site" evidence="2">
    <location>
        <begin position="134"/>
        <end position="135"/>
    </location>
    <ligand>
        <name>ATP</name>
        <dbReference type="ChEBI" id="CHEBI:30616"/>
    </ligand>
</feature>
<name>A0A0S7BTI6_9BACT</name>
<dbReference type="InterPro" id="IPR010918">
    <property type="entry name" value="PurM-like_C_dom"/>
</dbReference>
<dbReference type="EMBL" id="DF968182">
    <property type="protein sequence ID" value="GAP43757.1"/>
    <property type="molecule type" value="Genomic_DNA"/>
</dbReference>
<feature type="binding site" evidence="2">
    <location>
        <position position="161"/>
    </location>
    <ligand>
        <name>ATP</name>
        <dbReference type="ChEBI" id="CHEBI:30616"/>
    </ligand>
</feature>
<dbReference type="EC" id="2.7.4.16" evidence="2"/>
<feature type="binding site" evidence="2">
    <location>
        <position position="42"/>
    </location>
    <ligand>
        <name>Mg(2+)</name>
        <dbReference type="ChEBI" id="CHEBI:18420"/>
        <label>3</label>
    </ligand>
</feature>
<dbReference type="InterPro" id="IPR036676">
    <property type="entry name" value="PurM-like_C_sf"/>
</dbReference>
<feature type="binding site" evidence="2">
    <location>
        <position position="343"/>
    </location>
    <ligand>
        <name>substrate</name>
    </ligand>
</feature>